<gene>
    <name evidence="2" type="ORF">SAMN05660236_3022</name>
</gene>
<dbReference type="RefSeq" id="WP_079687582.1">
    <property type="nucleotide sequence ID" value="NZ_FUZU01000002.1"/>
</dbReference>
<evidence type="ECO:0000256" key="1">
    <source>
        <dbReference type="SAM" id="Phobius"/>
    </source>
</evidence>
<keyword evidence="1" id="KW-0472">Membrane</keyword>
<proteinExistence type="predicted"/>
<name>A0A1T5LDW2_9BACT</name>
<reference evidence="2 3" key="1">
    <citation type="submission" date="2017-02" db="EMBL/GenBank/DDBJ databases">
        <authorList>
            <person name="Peterson S.W."/>
        </authorList>
    </citation>
    <scope>NUCLEOTIDE SEQUENCE [LARGE SCALE GENOMIC DNA]</scope>
    <source>
        <strain evidence="2 3">DSM 25262</strain>
    </source>
</reference>
<organism evidence="2 3">
    <name type="scientific">Ohtaekwangia koreensis</name>
    <dbReference type="NCBI Taxonomy" id="688867"/>
    <lineage>
        <taxon>Bacteria</taxon>
        <taxon>Pseudomonadati</taxon>
        <taxon>Bacteroidota</taxon>
        <taxon>Cytophagia</taxon>
        <taxon>Cytophagales</taxon>
        <taxon>Fulvivirgaceae</taxon>
        <taxon>Ohtaekwangia</taxon>
    </lineage>
</organism>
<dbReference type="EMBL" id="FUZU01000002">
    <property type="protein sequence ID" value="SKC74064.1"/>
    <property type="molecule type" value="Genomic_DNA"/>
</dbReference>
<dbReference type="STRING" id="688867.SAMN05660236_3022"/>
<keyword evidence="1" id="KW-1133">Transmembrane helix</keyword>
<dbReference type="Proteomes" id="UP000190961">
    <property type="component" value="Unassembled WGS sequence"/>
</dbReference>
<keyword evidence="1" id="KW-0812">Transmembrane</keyword>
<dbReference type="OrthoDB" id="980214at2"/>
<protein>
    <submittedName>
        <fullName evidence="2">Uncharacterized protein</fullName>
    </submittedName>
</protein>
<accession>A0A1T5LDW2</accession>
<evidence type="ECO:0000313" key="3">
    <source>
        <dbReference type="Proteomes" id="UP000190961"/>
    </source>
</evidence>
<sequence>MTGKARIRTTTLIAGILTALVIVVSQLFYFETAHVAKKEIKTEQQQDDQSGDEAYITLPSSTLPSSTHVEFGQEIFYLFDILFEEEKIEEHDFNVSLPLSKFFQTLFGTIISPNAP</sequence>
<evidence type="ECO:0000313" key="2">
    <source>
        <dbReference type="EMBL" id="SKC74064.1"/>
    </source>
</evidence>
<keyword evidence="3" id="KW-1185">Reference proteome</keyword>
<dbReference type="AlphaFoldDB" id="A0A1T5LDW2"/>
<feature type="transmembrane region" description="Helical" evidence="1">
    <location>
        <begin position="12"/>
        <end position="30"/>
    </location>
</feature>